<evidence type="ECO:0000256" key="2">
    <source>
        <dbReference type="ARBA" id="ARBA00022833"/>
    </source>
</evidence>
<dbReference type="InterPro" id="IPR046349">
    <property type="entry name" value="C1-like_sf"/>
</dbReference>
<keyword evidence="1" id="KW-0479">Metal-binding</keyword>
<dbReference type="Proteomes" id="UP001153954">
    <property type="component" value="Unassembled WGS sequence"/>
</dbReference>
<accession>A0AAU9TH61</accession>
<gene>
    <name evidence="5" type="ORF">EEDITHA_LOCUS1912</name>
</gene>
<organism evidence="5 6">
    <name type="scientific">Euphydryas editha</name>
    <name type="common">Edith's checkerspot</name>
    <dbReference type="NCBI Taxonomy" id="104508"/>
    <lineage>
        <taxon>Eukaryota</taxon>
        <taxon>Metazoa</taxon>
        <taxon>Ecdysozoa</taxon>
        <taxon>Arthropoda</taxon>
        <taxon>Hexapoda</taxon>
        <taxon>Insecta</taxon>
        <taxon>Pterygota</taxon>
        <taxon>Neoptera</taxon>
        <taxon>Endopterygota</taxon>
        <taxon>Lepidoptera</taxon>
        <taxon>Glossata</taxon>
        <taxon>Ditrysia</taxon>
        <taxon>Papilionoidea</taxon>
        <taxon>Nymphalidae</taxon>
        <taxon>Nymphalinae</taxon>
        <taxon>Euphydryas</taxon>
    </lineage>
</organism>
<dbReference type="SUPFAM" id="SSF57889">
    <property type="entry name" value="Cysteine-rich domain"/>
    <property type="match status" value="1"/>
</dbReference>
<dbReference type="GO" id="GO:0046872">
    <property type="term" value="F:metal ion binding"/>
    <property type="evidence" value="ECO:0007669"/>
    <property type="project" value="UniProtKB-KW"/>
</dbReference>
<dbReference type="InterPro" id="IPR036388">
    <property type="entry name" value="WH-like_DNA-bd_sf"/>
</dbReference>
<dbReference type="GO" id="GO:0005634">
    <property type="term" value="C:nucleus"/>
    <property type="evidence" value="ECO:0007669"/>
    <property type="project" value="TreeGrafter"/>
</dbReference>
<protein>
    <recommendedName>
        <fullName evidence="4">Phorbol-ester/DAG-type domain-containing protein</fullName>
    </recommendedName>
</protein>
<dbReference type="GO" id="GO:0000724">
    <property type="term" value="P:double-strand break repair via homologous recombination"/>
    <property type="evidence" value="ECO:0007669"/>
    <property type="project" value="TreeGrafter"/>
</dbReference>
<feature type="region of interest" description="Disordered" evidence="3">
    <location>
        <begin position="177"/>
        <end position="203"/>
    </location>
</feature>
<keyword evidence="6" id="KW-1185">Reference proteome</keyword>
<evidence type="ECO:0000259" key="4">
    <source>
        <dbReference type="PROSITE" id="PS50081"/>
    </source>
</evidence>
<evidence type="ECO:0000256" key="3">
    <source>
        <dbReference type="SAM" id="MobiDB-lite"/>
    </source>
</evidence>
<dbReference type="PANTHER" id="PTHR20973">
    <property type="entry name" value="NON-SMC ELEMENT 1-RELATED"/>
    <property type="match status" value="1"/>
</dbReference>
<feature type="domain" description="Phorbol-ester/DAG-type" evidence="4">
    <location>
        <begin position="92"/>
        <end position="144"/>
    </location>
</feature>
<dbReference type="PANTHER" id="PTHR20973:SF0">
    <property type="entry name" value="NON-STRUCTURAL MAINTENANCE OF CHROMOSOMES ELEMENT 1 HOMOLOG"/>
    <property type="match status" value="1"/>
</dbReference>
<comment type="caution">
    <text evidence="5">The sequence shown here is derived from an EMBL/GenBank/DDBJ whole genome shotgun (WGS) entry which is preliminary data.</text>
</comment>
<proteinExistence type="predicted"/>
<name>A0AAU9TH61_EUPED</name>
<dbReference type="GO" id="GO:0004842">
    <property type="term" value="F:ubiquitin-protein transferase activity"/>
    <property type="evidence" value="ECO:0007669"/>
    <property type="project" value="TreeGrafter"/>
</dbReference>
<evidence type="ECO:0000313" key="6">
    <source>
        <dbReference type="Proteomes" id="UP001153954"/>
    </source>
</evidence>
<evidence type="ECO:0000313" key="5">
    <source>
        <dbReference type="EMBL" id="CAH2085437.1"/>
    </source>
</evidence>
<dbReference type="Gene3D" id="1.10.10.10">
    <property type="entry name" value="Winged helix-like DNA-binding domain superfamily/Winged helix DNA-binding domain"/>
    <property type="match status" value="1"/>
</dbReference>
<dbReference type="PROSITE" id="PS50081">
    <property type="entry name" value="ZF_DAG_PE_2"/>
    <property type="match status" value="1"/>
</dbReference>
<dbReference type="GO" id="GO:0030915">
    <property type="term" value="C:Smc5-Smc6 complex"/>
    <property type="evidence" value="ECO:0007669"/>
    <property type="project" value="InterPro"/>
</dbReference>
<sequence>MKDLLIFLSLGNDEATKSQKIFTEAQLHYFMNILKQILETETRQITKTNALRLRGTIHLTDAEVLLIQWCRMHYLDNIGHNYELGIRAIYEFEQYIEENFQDVIKNCCLCKILVFNGYNCPYCEKGVHRKCLDDFTEKHDKWPCCHAIFNNAYLDRLNAHSESEILVSTQIIEDESDDQDNVNDNTMLEMSTRSSDRKRKRTH</sequence>
<dbReference type="InterPro" id="IPR011513">
    <property type="entry name" value="Nse1"/>
</dbReference>
<evidence type="ECO:0000256" key="1">
    <source>
        <dbReference type="ARBA" id="ARBA00022723"/>
    </source>
</evidence>
<dbReference type="AlphaFoldDB" id="A0AAU9TH61"/>
<keyword evidence="2" id="KW-0862">Zinc</keyword>
<dbReference type="InterPro" id="IPR002219">
    <property type="entry name" value="PKC_DAG/PE"/>
</dbReference>
<reference evidence="5" key="1">
    <citation type="submission" date="2022-03" db="EMBL/GenBank/DDBJ databases">
        <authorList>
            <person name="Tunstrom K."/>
        </authorList>
    </citation>
    <scope>NUCLEOTIDE SEQUENCE</scope>
</reference>
<dbReference type="EMBL" id="CAKOGL010000004">
    <property type="protein sequence ID" value="CAH2085437.1"/>
    <property type="molecule type" value="Genomic_DNA"/>
</dbReference>